<accession>A0ABM0MRC8</accession>
<organism evidence="2 3">
    <name type="scientific">Saccoglossus kowalevskii</name>
    <name type="common">Acorn worm</name>
    <dbReference type="NCBI Taxonomy" id="10224"/>
    <lineage>
        <taxon>Eukaryota</taxon>
        <taxon>Metazoa</taxon>
        <taxon>Hemichordata</taxon>
        <taxon>Enteropneusta</taxon>
        <taxon>Harrimaniidae</taxon>
        <taxon>Saccoglossus</taxon>
    </lineage>
</organism>
<evidence type="ECO:0000313" key="3">
    <source>
        <dbReference type="RefSeq" id="XP_006822569.1"/>
    </source>
</evidence>
<dbReference type="SUPFAM" id="SSF50978">
    <property type="entry name" value="WD40 repeat-like"/>
    <property type="match status" value="1"/>
</dbReference>
<dbReference type="InterPro" id="IPR032040">
    <property type="entry name" value="ELYS-bb"/>
</dbReference>
<proteinExistence type="predicted"/>
<keyword evidence="2" id="KW-1185">Reference proteome</keyword>
<gene>
    <name evidence="3" type="primary">LOC102800451</name>
</gene>
<dbReference type="RefSeq" id="XP_006822569.1">
    <property type="nucleotide sequence ID" value="XM_006822506.1"/>
</dbReference>
<reference evidence="3" key="1">
    <citation type="submission" date="2025-08" db="UniProtKB">
        <authorList>
            <consortium name="RefSeq"/>
        </authorList>
    </citation>
    <scope>IDENTIFICATION</scope>
    <source>
        <tissue evidence="3">Testes</tissue>
    </source>
</reference>
<dbReference type="InterPro" id="IPR052620">
    <property type="entry name" value="ELYS/MEL-28_NucAsmblyFactor"/>
</dbReference>
<dbReference type="PANTHER" id="PTHR21583:SF8">
    <property type="entry name" value="PROTEIN ELYS"/>
    <property type="match status" value="1"/>
</dbReference>
<dbReference type="Proteomes" id="UP000694865">
    <property type="component" value="Unplaced"/>
</dbReference>
<dbReference type="InterPro" id="IPR036322">
    <property type="entry name" value="WD40_repeat_dom_sf"/>
</dbReference>
<dbReference type="Pfam" id="PF16687">
    <property type="entry name" value="ELYS-bb"/>
    <property type="match status" value="1"/>
</dbReference>
<dbReference type="PANTHER" id="PTHR21583">
    <property type="entry name" value="ELYS PROTEIN"/>
    <property type="match status" value="1"/>
</dbReference>
<name>A0ABM0MRC8_SACKO</name>
<evidence type="ECO:0000259" key="1">
    <source>
        <dbReference type="Pfam" id="PF16687"/>
    </source>
</evidence>
<sequence length="685" mass="76274">MKRVQTPNFTSNLLLYNAASVKALERDVESSNEAIFGGTCKGGKWAWLVRGQSLEVINTTTGDRQAAWCFGRVTGNTSITISCVKEYHYNHSTKFLVGLKYGSSDGMLCVFDPNVSKVITAVSVPYGISTIEPVTNVGGVRAPNYMLCAQLNLFFGIVAVGTDRGYIYLIDMRLDDVAELSDEGNPSSFVTITTRTQDVAEKRISATRRGEHLAFLLDESTHKRSSFNFCEPGGTVIRSFYASEVAVTALRFIKQTGTLTVGYSFGCFQLWRMVGPVLEYSSPLERFTSPLTHFAYQEPHDDPRYFCYLWVCKGPRPSDPCQESPVSLYMFQLVFGEREMHDGHGHLYKVLASCNPSFRHEVTADPYRMGDANSVGSRLFTCCTLENEFSPDAVKHEDSIADEVGTVSHNDLSLVLFAWEAPSGGPGSQTCCFLAVFDLNRYYHAQMPVSVNGSQESHDVCPYFSFCSLESVMETAAPDVLLDVFINPYQVSKFYSCATPAHEQHLYPSSFSFTATCLMETGVVTSQYLGAQRQVLADINRHGAVVLREPQEYFNLCWVMGLLPRTIDQPAATMSVQMQRESLLTVALENNMADFITMCITQYSEGGFSTGFTLRSILDWAWNKVANIKESLDRICIPLYDGYGTHLDQQTMQALDQNALQLNHMVLIFQALLDQSGSTTEQDKV</sequence>
<protein>
    <submittedName>
        <fullName evidence="3">Protein ELYS-like</fullName>
    </submittedName>
</protein>
<feature type="domain" description="ELYS beta-propeller" evidence="1">
    <location>
        <begin position="8"/>
        <end position="524"/>
    </location>
</feature>
<evidence type="ECO:0000313" key="2">
    <source>
        <dbReference type="Proteomes" id="UP000694865"/>
    </source>
</evidence>
<dbReference type="GeneID" id="102800451"/>